<dbReference type="InterPro" id="IPR002893">
    <property type="entry name" value="Znf_MYND"/>
</dbReference>
<evidence type="ECO:0000313" key="8">
    <source>
        <dbReference type="Proteomes" id="UP000305067"/>
    </source>
</evidence>
<evidence type="ECO:0000259" key="6">
    <source>
        <dbReference type="PROSITE" id="PS50865"/>
    </source>
</evidence>
<evidence type="ECO:0000313" key="7">
    <source>
        <dbReference type="EMBL" id="TFK97110.1"/>
    </source>
</evidence>
<keyword evidence="8" id="KW-1185">Reference proteome</keyword>
<feature type="domain" description="MYND-type" evidence="6">
    <location>
        <begin position="438"/>
        <end position="484"/>
    </location>
</feature>
<evidence type="ECO:0000256" key="4">
    <source>
        <dbReference type="PROSITE-ProRule" id="PRU00134"/>
    </source>
</evidence>
<dbReference type="OrthoDB" id="9922773at2759"/>
<reference evidence="7 8" key="1">
    <citation type="journal article" date="2019" name="Nat. Ecol. Evol.">
        <title>Megaphylogeny resolves global patterns of mushroom evolution.</title>
        <authorList>
            <person name="Varga T."/>
            <person name="Krizsan K."/>
            <person name="Foldi C."/>
            <person name="Dima B."/>
            <person name="Sanchez-Garcia M."/>
            <person name="Sanchez-Ramirez S."/>
            <person name="Szollosi G.J."/>
            <person name="Szarkandi J.G."/>
            <person name="Papp V."/>
            <person name="Albert L."/>
            <person name="Andreopoulos W."/>
            <person name="Angelini C."/>
            <person name="Antonin V."/>
            <person name="Barry K.W."/>
            <person name="Bougher N.L."/>
            <person name="Buchanan P."/>
            <person name="Buyck B."/>
            <person name="Bense V."/>
            <person name="Catcheside P."/>
            <person name="Chovatia M."/>
            <person name="Cooper J."/>
            <person name="Damon W."/>
            <person name="Desjardin D."/>
            <person name="Finy P."/>
            <person name="Geml J."/>
            <person name="Haridas S."/>
            <person name="Hughes K."/>
            <person name="Justo A."/>
            <person name="Karasinski D."/>
            <person name="Kautmanova I."/>
            <person name="Kiss B."/>
            <person name="Kocsube S."/>
            <person name="Kotiranta H."/>
            <person name="LaButti K.M."/>
            <person name="Lechner B.E."/>
            <person name="Liimatainen K."/>
            <person name="Lipzen A."/>
            <person name="Lukacs Z."/>
            <person name="Mihaltcheva S."/>
            <person name="Morgado L.N."/>
            <person name="Niskanen T."/>
            <person name="Noordeloos M.E."/>
            <person name="Ohm R.A."/>
            <person name="Ortiz-Santana B."/>
            <person name="Ovrebo C."/>
            <person name="Racz N."/>
            <person name="Riley R."/>
            <person name="Savchenko A."/>
            <person name="Shiryaev A."/>
            <person name="Soop K."/>
            <person name="Spirin V."/>
            <person name="Szebenyi C."/>
            <person name="Tomsovsky M."/>
            <person name="Tulloss R.E."/>
            <person name="Uehling J."/>
            <person name="Grigoriev I.V."/>
            <person name="Vagvolgyi C."/>
            <person name="Papp T."/>
            <person name="Martin F.M."/>
            <person name="Miettinen O."/>
            <person name="Hibbett D.S."/>
            <person name="Nagy L.G."/>
        </authorList>
    </citation>
    <scope>NUCLEOTIDE SEQUENCE [LARGE SCALE GENOMIC DNA]</scope>
    <source>
        <strain evidence="7 8">CBS 309.79</strain>
    </source>
</reference>
<proteinExistence type="predicted"/>
<dbReference type="PROSITE" id="PS50865">
    <property type="entry name" value="ZF_MYND_2"/>
    <property type="match status" value="1"/>
</dbReference>
<name>A0A5C3Q9P8_9AGAR</name>
<evidence type="ECO:0000256" key="5">
    <source>
        <dbReference type="SAM" id="MobiDB-lite"/>
    </source>
</evidence>
<feature type="region of interest" description="Disordered" evidence="5">
    <location>
        <begin position="47"/>
        <end position="66"/>
    </location>
</feature>
<dbReference type="AlphaFoldDB" id="A0A5C3Q9P8"/>
<keyword evidence="1" id="KW-0479">Metal-binding</keyword>
<evidence type="ECO:0000256" key="2">
    <source>
        <dbReference type="ARBA" id="ARBA00022771"/>
    </source>
</evidence>
<dbReference type="Gene3D" id="6.10.140.2220">
    <property type="match status" value="1"/>
</dbReference>
<sequence length="555" mass="61807">MSTAKLTISGPISSAFTDGMNFIIDYPKEYRRSITLMTQTFEQLAASRPHNSLSSSNSHDRTKSNLPSPPLCITSLCRLMILVFGRQELSSTRLVDVERAAKLEQALYQADCLFPAEQAALVNALMDFTFSPRTVEDVSRSTTPLDKCSCDRTDAFMDAAHQLDSGSYSDQCTELCSLLFHTIKKFILLPQLDPTKLTKIANSGESVKEKDRAYTASARYFIVERAAILESALSWYKRTKTLCIVEFLSSNSHSSQSPTHRLMIPVFYSLPERFFQILITAMERLPPSIRATITSGSFDPTIGSERSDRDCGHPITIIGALLVSAFANDDPPMTVPTALLRSVYDLLRKEVLPLCHSGAQGPIVKGLPRFVQIAAVYLTDPALRLHSIMAARGVRDVDPIEPAMEYFREQTSRSSNEAWCGLMLSEIGRLRQITRCMNIPCLKPAPDTKKSCALCTGCRIFSYCTKTCQKEAWTFNSAPHRAVCKELGVLTKVWGTSLAETVQNVKRLHPGWTAGGEGPDDFNRQLEMVAFEAGVDLPRIKRLMVNLQQIRGFFK</sequence>
<keyword evidence="2 4" id="KW-0863">Zinc-finger</keyword>
<gene>
    <name evidence="7" type="ORF">BDV98DRAFT_574915</name>
</gene>
<evidence type="ECO:0000256" key="1">
    <source>
        <dbReference type="ARBA" id="ARBA00022723"/>
    </source>
</evidence>
<accession>A0A5C3Q9P8</accession>
<dbReference type="Proteomes" id="UP000305067">
    <property type="component" value="Unassembled WGS sequence"/>
</dbReference>
<organism evidence="7 8">
    <name type="scientific">Pterulicium gracile</name>
    <dbReference type="NCBI Taxonomy" id="1884261"/>
    <lineage>
        <taxon>Eukaryota</taxon>
        <taxon>Fungi</taxon>
        <taxon>Dikarya</taxon>
        <taxon>Basidiomycota</taxon>
        <taxon>Agaricomycotina</taxon>
        <taxon>Agaricomycetes</taxon>
        <taxon>Agaricomycetidae</taxon>
        <taxon>Agaricales</taxon>
        <taxon>Pleurotineae</taxon>
        <taxon>Pterulaceae</taxon>
        <taxon>Pterulicium</taxon>
    </lineage>
</organism>
<protein>
    <recommendedName>
        <fullName evidence="6">MYND-type domain-containing protein</fullName>
    </recommendedName>
</protein>
<evidence type="ECO:0000256" key="3">
    <source>
        <dbReference type="ARBA" id="ARBA00022833"/>
    </source>
</evidence>
<dbReference type="SUPFAM" id="SSF144232">
    <property type="entry name" value="HIT/MYND zinc finger-like"/>
    <property type="match status" value="1"/>
</dbReference>
<keyword evidence="3" id="KW-0862">Zinc</keyword>
<dbReference type="GO" id="GO:0008270">
    <property type="term" value="F:zinc ion binding"/>
    <property type="evidence" value="ECO:0007669"/>
    <property type="project" value="UniProtKB-KW"/>
</dbReference>
<dbReference type="EMBL" id="ML178850">
    <property type="protein sequence ID" value="TFK97110.1"/>
    <property type="molecule type" value="Genomic_DNA"/>
</dbReference>